<gene>
    <name evidence="1" type="ORF">HELGO_WM9299</name>
</gene>
<sequence>MTFFVMGMFTGCPLDDDNNNSSGTTQFKSDVQSVLAQNEDAEPLEITDTFDDSTSFDSLL</sequence>
<proteinExistence type="predicted"/>
<dbReference type="AlphaFoldDB" id="A0A6S6U6R7"/>
<name>A0A6S6U6R7_9BACT</name>
<accession>A0A6S6U6R7</accession>
<dbReference type="EMBL" id="CACVAU010000091">
    <property type="protein sequence ID" value="CAA6827354.1"/>
    <property type="molecule type" value="Genomic_DNA"/>
</dbReference>
<reference evidence="1" key="1">
    <citation type="submission" date="2020-01" db="EMBL/GenBank/DDBJ databases">
        <authorList>
            <person name="Meier V. D."/>
            <person name="Meier V D."/>
        </authorList>
    </citation>
    <scope>NUCLEOTIDE SEQUENCE</scope>
    <source>
        <strain evidence="1">HLG_WM_MAG_05</strain>
    </source>
</reference>
<organism evidence="1">
    <name type="scientific">uncultured Sulfurovum sp</name>
    <dbReference type="NCBI Taxonomy" id="269237"/>
    <lineage>
        <taxon>Bacteria</taxon>
        <taxon>Pseudomonadati</taxon>
        <taxon>Campylobacterota</taxon>
        <taxon>Epsilonproteobacteria</taxon>
        <taxon>Campylobacterales</taxon>
        <taxon>Sulfurovaceae</taxon>
        <taxon>Sulfurovum</taxon>
        <taxon>environmental samples</taxon>
    </lineage>
</organism>
<protein>
    <submittedName>
        <fullName evidence="1">Uncharacterized protein</fullName>
    </submittedName>
</protein>
<evidence type="ECO:0000313" key="1">
    <source>
        <dbReference type="EMBL" id="CAA6827354.1"/>
    </source>
</evidence>